<comment type="caution">
    <text evidence="2">The sequence shown here is derived from an EMBL/GenBank/DDBJ whole genome shotgun (WGS) entry which is preliminary data.</text>
</comment>
<name>A0ABW3IZC9_9FLAO</name>
<sequence length="361" mass="41326">METIKLLKVKAFYSRLQSIKYIWEKNCFIALLMLFGFFLSVTIGCNKSKAKENKNVIKKSDSIKKKKAISIDTNEYNKRMQVLYNSGAWLKLDVKTPYPLPGAVLPFKRVIAFYGNLYSRRMGILGQLPKYEMLKKLEEEVKQWQIADSSTTAIPALHYIAITAQSSPGKNGKYRLRMPFKQIDTIMSWAKSINAIVFLDVQVGQSTVEEEVNSLLKYLKYPNVHLGIDPEFAMKKGEVPGTKIGTLSSEDINKAITILQAIVKENKLPPKILVVHRFTKPMVTDYKKIRLTSEVQIVMNMDGFGNKELKKSSYNIAISKEPVQFTGVKLFYKNDTQGKNRLYAPHELLKFTPKPIYIQYQ</sequence>
<dbReference type="Proteomes" id="UP001597051">
    <property type="component" value="Unassembled WGS sequence"/>
</dbReference>
<evidence type="ECO:0000313" key="2">
    <source>
        <dbReference type="EMBL" id="MFD0983520.1"/>
    </source>
</evidence>
<dbReference type="EMBL" id="JBHTIZ010000010">
    <property type="protein sequence ID" value="MFD0983520.1"/>
    <property type="molecule type" value="Genomic_DNA"/>
</dbReference>
<organism evidence="2 3">
    <name type="scientific">Flavobacterium myungsuense</name>
    <dbReference type="NCBI Taxonomy" id="651823"/>
    <lineage>
        <taxon>Bacteria</taxon>
        <taxon>Pseudomonadati</taxon>
        <taxon>Bacteroidota</taxon>
        <taxon>Flavobacteriia</taxon>
        <taxon>Flavobacteriales</taxon>
        <taxon>Flavobacteriaceae</taxon>
        <taxon>Flavobacterium</taxon>
    </lineage>
</organism>
<keyword evidence="3" id="KW-1185">Reference proteome</keyword>
<keyword evidence="1" id="KW-1133">Transmembrane helix</keyword>
<protein>
    <recommendedName>
        <fullName evidence="4">Lipoprotein</fullName>
    </recommendedName>
</protein>
<accession>A0ABW3IZC9</accession>
<gene>
    <name evidence="2" type="ORF">ACFQ0S_03425</name>
</gene>
<dbReference type="RefSeq" id="WP_379753411.1">
    <property type="nucleotide sequence ID" value="NZ_JBHSYB010000008.1"/>
</dbReference>
<proteinExistence type="predicted"/>
<evidence type="ECO:0008006" key="4">
    <source>
        <dbReference type="Google" id="ProtNLM"/>
    </source>
</evidence>
<keyword evidence="1" id="KW-0472">Membrane</keyword>
<evidence type="ECO:0000313" key="3">
    <source>
        <dbReference type="Proteomes" id="UP001597051"/>
    </source>
</evidence>
<reference evidence="3" key="1">
    <citation type="journal article" date="2019" name="Int. J. Syst. Evol. Microbiol.">
        <title>The Global Catalogue of Microorganisms (GCM) 10K type strain sequencing project: providing services to taxonomists for standard genome sequencing and annotation.</title>
        <authorList>
            <consortium name="The Broad Institute Genomics Platform"/>
            <consortium name="The Broad Institute Genome Sequencing Center for Infectious Disease"/>
            <person name="Wu L."/>
            <person name="Ma J."/>
        </authorList>
    </citation>
    <scope>NUCLEOTIDE SEQUENCE [LARGE SCALE GENOMIC DNA]</scope>
    <source>
        <strain evidence="3">CECT 7649</strain>
    </source>
</reference>
<feature type="transmembrane region" description="Helical" evidence="1">
    <location>
        <begin position="21"/>
        <end position="43"/>
    </location>
</feature>
<keyword evidence="1" id="KW-0812">Transmembrane</keyword>
<evidence type="ECO:0000256" key="1">
    <source>
        <dbReference type="SAM" id="Phobius"/>
    </source>
</evidence>